<keyword evidence="2" id="KW-0812">Transmembrane</keyword>
<proteinExistence type="predicted"/>
<feature type="region of interest" description="Disordered" evidence="1">
    <location>
        <begin position="156"/>
        <end position="276"/>
    </location>
</feature>
<feature type="compositionally biased region" description="Low complexity" evidence="1">
    <location>
        <begin position="219"/>
        <end position="232"/>
    </location>
</feature>
<feature type="transmembrane region" description="Helical" evidence="2">
    <location>
        <begin position="87"/>
        <end position="104"/>
    </location>
</feature>
<comment type="caution">
    <text evidence="3">The sequence shown here is derived from an EMBL/GenBank/DDBJ whole genome shotgun (WGS) entry which is preliminary data.</text>
</comment>
<feature type="transmembrane region" description="Helical" evidence="2">
    <location>
        <begin position="110"/>
        <end position="131"/>
    </location>
</feature>
<accession>A0ABR3Q874</accession>
<feature type="compositionally biased region" description="Polar residues" evidence="1">
    <location>
        <begin position="182"/>
        <end position="192"/>
    </location>
</feature>
<feature type="transmembrane region" description="Helical" evidence="2">
    <location>
        <begin position="32"/>
        <end position="50"/>
    </location>
</feature>
<dbReference type="EMBL" id="JBBXJM010000002">
    <property type="protein sequence ID" value="KAL1410871.1"/>
    <property type="molecule type" value="Genomic_DNA"/>
</dbReference>
<evidence type="ECO:0000256" key="1">
    <source>
        <dbReference type="SAM" id="MobiDB-lite"/>
    </source>
</evidence>
<feature type="compositionally biased region" description="Polar residues" evidence="1">
    <location>
        <begin position="199"/>
        <end position="209"/>
    </location>
</feature>
<sequence length="276" mass="29234">MDDGPPDTARRRAANVSLNISLDTPRRLVEQFGRRAAVLAGAVLGVYLLFRIFIYMFFPGILVVEAVMLILIKHFSIPPTSIRNRAITAALQASATLLLLVSIINRRPDLPASTILLVAWFSAVLIGLFAVGSGRGGSSIGLGNVIELERDAAEPAEYELADTPVDSGDERDEETEVGGIATSLQATANSPATRPRSPGSLTPPSQSVPLFSRVSGGASPRTSPRLPSSPRLPGSPKPTSPKKARSRSPARANGFAADPRRSDTGHRPSGDKVNLD</sequence>
<dbReference type="Proteomes" id="UP001565368">
    <property type="component" value="Unassembled WGS sequence"/>
</dbReference>
<protein>
    <submittedName>
        <fullName evidence="3">Uncharacterized protein</fullName>
    </submittedName>
</protein>
<organism evidence="3 4">
    <name type="scientific">Vanrija albida</name>
    <dbReference type="NCBI Taxonomy" id="181172"/>
    <lineage>
        <taxon>Eukaryota</taxon>
        <taxon>Fungi</taxon>
        <taxon>Dikarya</taxon>
        <taxon>Basidiomycota</taxon>
        <taxon>Agaricomycotina</taxon>
        <taxon>Tremellomycetes</taxon>
        <taxon>Trichosporonales</taxon>
        <taxon>Trichosporonaceae</taxon>
        <taxon>Vanrija</taxon>
    </lineage>
</organism>
<gene>
    <name evidence="3" type="ORF">Q8F55_001814</name>
</gene>
<dbReference type="RefSeq" id="XP_069210815.1">
    <property type="nucleotide sequence ID" value="XM_069350429.1"/>
</dbReference>
<keyword evidence="2" id="KW-1133">Transmembrane helix</keyword>
<name>A0ABR3Q874_9TREE</name>
<feature type="compositionally biased region" description="Basic and acidic residues" evidence="1">
    <location>
        <begin position="258"/>
        <end position="276"/>
    </location>
</feature>
<dbReference type="GeneID" id="95982857"/>
<feature type="compositionally biased region" description="Acidic residues" evidence="1">
    <location>
        <begin position="167"/>
        <end position="176"/>
    </location>
</feature>
<keyword evidence="4" id="KW-1185">Reference proteome</keyword>
<evidence type="ECO:0000256" key="2">
    <source>
        <dbReference type="SAM" id="Phobius"/>
    </source>
</evidence>
<evidence type="ECO:0000313" key="4">
    <source>
        <dbReference type="Proteomes" id="UP001565368"/>
    </source>
</evidence>
<reference evidence="3 4" key="1">
    <citation type="submission" date="2023-08" db="EMBL/GenBank/DDBJ databases">
        <title>Annotated Genome Sequence of Vanrija albida AlHP1.</title>
        <authorList>
            <person name="Herzog R."/>
        </authorList>
    </citation>
    <scope>NUCLEOTIDE SEQUENCE [LARGE SCALE GENOMIC DNA]</scope>
    <source>
        <strain evidence="3 4">AlHP1</strain>
    </source>
</reference>
<evidence type="ECO:0000313" key="3">
    <source>
        <dbReference type="EMBL" id="KAL1410871.1"/>
    </source>
</evidence>
<keyword evidence="2" id="KW-0472">Membrane</keyword>